<dbReference type="GO" id="GO:0004518">
    <property type="term" value="F:nuclease activity"/>
    <property type="evidence" value="ECO:0007669"/>
    <property type="project" value="UniProtKB-KW"/>
</dbReference>
<dbReference type="Proteomes" id="UP000235145">
    <property type="component" value="Unassembled WGS sequence"/>
</dbReference>
<evidence type="ECO:0000259" key="9">
    <source>
        <dbReference type="Pfam" id="PF26138"/>
    </source>
</evidence>
<protein>
    <recommendedName>
        <fullName evidence="12">DDE Tnp4 domain-containing protein</fullName>
    </recommendedName>
</protein>
<keyword evidence="4" id="KW-0540">Nuclease</keyword>
<evidence type="ECO:0000256" key="5">
    <source>
        <dbReference type="ARBA" id="ARBA00022723"/>
    </source>
</evidence>
<dbReference type="InterPro" id="IPR058353">
    <property type="entry name" value="DUF8040"/>
</dbReference>
<feature type="domain" description="DUF8040" evidence="9">
    <location>
        <begin position="40"/>
        <end position="121"/>
    </location>
</feature>
<dbReference type="Pfam" id="PF13359">
    <property type="entry name" value="DDE_Tnp_4"/>
    <property type="match status" value="1"/>
</dbReference>
<evidence type="ECO:0000256" key="1">
    <source>
        <dbReference type="ARBA" id="ARBA00001968"/>
    </source>
</evidence>
<dbReference type="AlphaFoldDB" id="A0A9R1XYD9"/>
<evidence type="ECO:0000313" key="11">
    <source>
        <dbReference type="Proteomes" id="UP000235145"/>
    </source>
</evidence>
<accession>A0A9R1XYD9</accession>
<evidence type="ECO:0000256" key="6">
    <source>
        <dbReference type="ARBA" id="ARBA00022801"/>
    </source>
</evidence>
<dbReference type="InterPro" id="IPR027806">
    <property type="entry name" value="HARBI1_dom"/>
</dbReference>
<evidence type="ECO:0008006" key="12">
    <source>
        <dbReference type="Google" id="ProtNLM"/>
    </source>
</evidence>
<dbReference type="GO" id="GO:0005634">
    <property type="term" value="C:nucleus"/>
    <property type="evidence" value="ECO:0007669"/>
    <property type="project" value="UniProtKB-SubCell"/>
</dbReference>
<evidence type="ECO:0000256" key="2">
    <source>
        <dbReference type="ARBA" id="ARBA00004123"/>
    </source>
</evidence>
<gene>
    <name evidence="10" type="ORF">LSAT_V11C100026780</name>
</gene>
<keyword evidence="11" id="KW-1185">Reference proteome</keyword>
<keyword evidence="6" id="KW-0378">Hydrolase</keyword>
<dbReference type="PANTHER" id="PTHR22930:SF281">
    <property type="entry name" value="NUCLEASE"/>
    <property type="match status" value="1"/>
</dbReference>
<evidence type="ECO:0000313" key="10">
    <source>
        <dbReference type="EMBL" id="KAJ0227987.1"/>
    </source>
</evidence>
<reference evidence="10 11" key="1">
    <citation type="journal article" date="2017" name="Nat. Commun.">
        <title>Genome assembly with in vitro proximity ligation data and whole-genome triplication in lettuce.</title>
        <authorList>
            <person name="Reyes-Chin-Wo S."/>
            <person name="Wang Z."/>
            <person name="Yang X."/>
            <person name="Kozik A."/>
            <person name="Arikit S."/>
            <person name="Song C."/>
            <person name="Xia L."/>
            <person name="Froenicke L."/>
            <person name="Lavelle D.O."/>
            <person name="Truco M.J."/>
            <person name="Xia R."/>
            <person name="Zhu S."/>
            <person name="Xu C."/>
            <person name="Xu H."/>
            <person name="Xu X."/>
            <person name="Cox K."/>
            <person name="Korf I."/>
            <person name="Meyers B.C."/>
            <person name="Michelmore R.W."/>
        </authorList>
    </citation>
    <scope>NUCLEOTIDE SEQUENCE [LARGE SCALE GENOMIC DNA]</scope>
    <source>
        <strain evidence="11">cv. Salinas</strain>
        <tissue evidence="10">Seedlings</tissue>
    </source>
</reference>
<evidence type="ECO:0000256" key="7">
    <source>
        <dbReference type="ARBA" id="ARBA00023242"/>
    </source>
</evidence>
<keyword evidence="5" id="KW-0479">Metal-binding</keyword>
<organism evidence="10 11">
    <name type="scientific">Lactuca sativa</name>
    <name type="common">Garden lettuce</name>
    <dbReference type="NCBI Taxonomy" id="4236"/>
    <lineage>
        <taxon>Eukaryota</taxon>
        <taxon>Viridiplantae</taxon>
        <taxon>Streptophyta</taxon>
        <taxon>Embryophyta</taxon>
        <taxon>Tracheophyta</taxon>
        <taxon>Spermatophyta</taxon>
        <taxon>Magnoliopsida</taxon>
        <taxon>eudicotyledons</taxon>
        <taxon>Gunneridae</taxon>
        <taxon>Pentapetalae</taxon>
        <taxon>asterids</taxon>
        <taxon>campanulids</taxon>
        <taxon>Asterales</taxon>
        <taxon>Asteraceae</taxon>
        <taxon>Cichorioideae</taxon>
        <taxon>Cichorieae</taxon>
        <taxon>Lactucinae</taxon>
        <taxon>Lactuca</taxon>
    </lineage>
</organism>
<feature type="domain" description="DDE Tnp4" evidence="8">
    <location>
        <begin position="159"/>
        <end position="317"/>
    </location>
</feature>
<dbReference type="EMBL" id="NBSK02000001">
    <property type="protein sequence ID" value="KAJ0227987.1"/>
    <property type="molecule type" value="Genomic_DNA"/>
</dbReference>
<evidence type="ECO:0000256" key="3">
    <source>
        <dbReference type="ARBA" id="ARBA00006958"/>
    </source>
</evidence>
<dbReference type="InterPro" id="IPR045249">
    <property type="entry name" value="HARBI1-like"/>
</dbReference>
<proteinExistence type="inferred from homology"/>
<comment type="caution">
    <text evidence="10">The sequence shown here is derived from an EMBL/GenBank/DDBJ whole genome shotgun (WGS) entry which is preliminary data.</text>
</comment>
<keyword evidence="7" id="KW-0539">Nucleus</keyword>
<comment type="subcellular location">
    <subcellularLocation>
        <location evidence="2">Nucleus</location>
    </subcellularLocation>
</comment>
<evidence type="ECO:0000259" key="8">
    <source>
        <dbReference type="Pfam" id="PF13359"/>
    </source>
</evidence>
<name>A0A9R1XYD9_LACSA</name>
<dbReference type="PANTHER" id="PTHR22930">
    <property type="match status" value="1"/>
</dbReference>
<dbReference type="GO" id="GO:0046872">
    <property type="term" value="F:metal ion binding"/>
    <property type="evidence" value="ECO:0007669"/>
    <property type="project" value="UniProtKB-KW"/>
</dbReference>
<dbReference type="GO" id="GO:0016787">
    <property type="term" value="F:hydrolase activity"/>
    <property type="evidence" value="ECO:0007669"/>
    <property type="project" value="UniProtKB-KW"/>
</dbReference>
<dbReference type="Pfam" id="PF26138">
    <property type="entry name" value="DUF8040"/>
    <property type="match status" value="1"/>
</dbReference>
<comment type="cofactor">
    <cofactor evidence="1">
        <name>a divalent metal cation</name>
        <dbReference type="ChEBI" id="CHEBI:60240"/>
    </cofactor>
</comment>
<comment type="similarity">
    <text evidence="3">Belongs to the HARBI1 family.</text>
</comment>
<sequence length="378" mass="44269">MTRTPLQQRIVRNRQNVMTSVVRAFYVIKATILWQKYLMSYHNGRDSIHDMVYKSDKTSVVNIRMNRNAFTRLCDMLEQRGGLKNSKNMLVDEQVAMFLHVLAHNEKNRIIVERFKWSGETSYMRYVRLHKEFYKKPVPIPDDETDERWRRFKGSLGALDGTYIKVKVLAANRKPYRTRKGEICTNVLGVCSRDLQFIYVLAGWEGSAADSRVLRDAISRPHGLKIAHGTYYLCDAGYTNGERFLTPYRGQRYNLNDWSRPPTNAKELYNMRHSTARNVIERCFGLIKSRWAILRDNAYHPIESMPRIIIACCLMHNFIRTTMTEDPLDQEIPINHTQFGDEHDNIISTVETSQGWTDRRDLLANTMFTDWTARRANN</sequence>
<evidence type="ECO:0000256" key="4">
    <source>
        <dbReference type="ARBA" id="ARBA00022722"/>
    </source>
</evidence>